<evidence type="ECO:0000256" key="1">
    <source>
        <dbReference type="ARBA" id="ARBA00004633"/>
    </source>
</evidence>
<dbReference type="Proteomes" id="UP001283361">
    <property type="component" value="Unassembled WGS sequence"/>
</dbReference>
<dbReference type="InterPro" id="IPR029012">
    <property type="entry name" value="Helix_hairpin_bin_sf"/>
</dbReference>
<accession>A0AAE0ZXZ4</accession>
<dbReference type="InterPro" id="IPR037202">
    <property type="entry name" value="ESCRT_assembly_dom"/>
</dbReference>
<organism evidence="10 11">
    <name type="scientific">Elysia crispata</name>
    <name type="common">lettuce slug</name>
    <dbReference type="NCBI Taxonomy" id="231223"/>
    <lineage>
        <taxon>Eukaryota</taxon>
        <taxon>Metazoa</taxon>
        <taxon>Spiralia</taxon>
        <taxon>Lophotrochozoa</taxon>
        <taxon>Mollusca</taxon>
        <taxon>Gastropoda</taxon>
        <taxon>Heterobranchia</taxon>
        <taxon>Euthyneura</taxon>
        <taxon>Panpulmonata</taxon>
        <taxon>Sacoglossa</taxon>
        <taxon>Placobranchoidea</taxon>
        <taxon>Plakobranchidae</taxon>
        <taxon>Elysia</taxon>
    </lineage>
</organism>
<dbReference type="SUPFAM" id="SSF54495">
    <property type="entry name" value="UBC-like"/>
    <property type="match status" value="1"/>
</dbReference>
<keyword evidence="11" id="KW-1185">Reference proteome</keyword>
<evidence type="ECO:0000313" key="11">
    <source>
        <dbReference type="Proteomes" id="UP001283361"/>
    </source>
</evidence>
<evidence type="ECO:0000256" key="6">
    <source>
        <dbReference type="ARBA" id="ARBA00025010"/>
    </source>
</evidence>
<evidence type="ECO:0000256" key="7">
    <source>
        <dbReference type="PROSITE-ProRule" id="PRU00646"/>
    </source>
</evidence>
<dbReference type="PROSITE" id="PS51314">
    <property type="entry name" value="VPS37_C"/>
    <property type="match status" value="1"/>
</dbReference>
<comment type="similarity">
    <text evidence="2">Belongs to the VPS37 family.</text>
</comment>
<evidence type="ECO:0000313" key="10">
    <source>
        <dbReference type="EMBL" id="KAK3777036.1"/>
    </source>
</evidence>
<feature type="region of interest" description="Disordered" evidence="8">
    <location>
        <begin position="141"/>
        <end position="203"/>
    </location>
</feature>
<dbReference type="AlphaFoldDB" id="A0AAE0ZXZ4"/>
<keyword evidence="5 7" id="KW-0653">Protein transport</keyword>
<evidence type="ECO:0000259" key="9">
    <source>
        <dbReference type="PROSITE" id="PS51314"/>
    </source>
</evidence>
<evidence type="ECO:0000256" key="3">
    <source>
        <dbReference type="ARBA" id="ARBA00022448"/>
    </source>
</evidence>
<evidence type="ECO:0000256" key="2">
    <source>
        <dbReference type="ARBA" id="ARBA00007617"/>
    </source>
</evidence>
<dbReference type="Pfam" id="PF07200">
    <property type="entry name" value="Mod_r"/>
    <property type="match status" value="1"/>
</dbReference>
<keyword evidence="4" id="KW-0967">Endosome</keyword>
<proteinExistence type="inferred from homology"/>
<dbReference type="GO" id="GO:0006623">
    <property type="term" value="P:protein targeting to vacuole"/>
    <property type="evidence" value="ECO:0007669"/>
    <property type="project" value="TreeGrafter"/>
</dbReference>
<name>A0AAE0ZXZ4_9GAST</name>
<feature type="compositionally biased region" description="Polar residues" evidence="8">
    <location>
        <begin position="11"/>
        <end position="20"/>
    </location>
</feature>
<comment type="caution">
    <text evidence="10">The sequence shown here is derived from an EMBL/GenBank/DDBJ whole genome shotgun (WGS) entry which is preliminary data.</text>
</comment>
<feature type="compositionally biased region" description="Pro residues" evidence="8">
    <location>
        <begin position="183"/>
        <end position="196"/>
    </location>
</feature>
<dbReference type="CDD" id="cd11685">
    <property type="entry name" value="UEV_TSG101-like"/>
    <property type="match status" value="1"/>
</dbReference>
<dbReference type="SUPFAM" id="SSF140111">
    <property type="entry name" value="Endosomal sorting complex assembly domain"/>
    <property type="match status" value="1"/>
</dbReference>
<dbReference type="GO" id="GO:0000813">
    <property type="term" value="C:ESCRT I complex"/>
    <property type="evidence" value="ECO:0007669"/>
    <property type="project" value="TreeGrafter"/>
</dbReference>
<evidence type="ECO:0000256" key="5">
    <source>
        <dbReference type="ARBA" id="ARBA00022927"/>
    </source>
</evidence>
<evidence type="ECO:0000256" key="8">
    <source>
        <dbReference type="SAM" id="MobiDB-lite"/>
    </source>
</evidence>
<keyword evidence="3 7" id="KW-0813">Transport</keyword>
<feature type="domain" description="VPS37 C-terminal" evidence="9">
    <location>
        <begin position="293"/>
        <end position="379"/>
    </location>
</feature>
<comment type="function">
    <text evidence="6">Component of the ESCRT-I complex, a regulator of vesicular trafficking process. Required for the sorting of endocytic ubiquitinated cargos into multivesicular bodies. May be involved in cell growth and differentiation.</text>
</comment>
<dbReference type="InterPro" id="IPR016135">
    <property type="entry name" value="UBQ-conjugating_enzyme/RWD"/>
</dbReference>
<feature type="compositionally biased region" description="Pro residues" evidence="8">
    <location>
        <begin position="157"/>
        <end position="175"/>
    </location>
</feature>
<feature type="region of interest" description="Disordered" evidence="8">
    <location>
        <begin position="1"/>
        <end position="20"/>
    </location>
</feature>
<sequence>MNRLFGGGKNKANSGSATNLQVQKSRQIESLRKVGAIEILRDVEYRVIVPHNSGTNLTIQITLPPQFPGEKPTLTIQPAVNHPWVDAQMKVVGCSSLNNFSMHSDLGQTVHSVLDEFQKSPPVIVPQHYILGFNRPTISQTAALPPQAPGIPSFPGHHPPPYPNSQPPVMPPPSFPGNQMSAVPPPLPPRRPPMPASEPVTDSSSTFAVPNILKEFPMLNDLKIFELQELAENEDGIHEMVQKVPDLINFIQKREDLSSTCVQLAQSNLLMKPRIESLKNDVIEKKYELGSLKADFEQHCQKHMKLSEQYHPSNIQTNLKVAVMEADEESENIAEKFLEKDIDVDEFMKKFMEKRTLCYLRRAKEEKLNHIALSQGHRY</sequence>
<dbReference type="GO" id="GO:0006612">
    <property type="term" value="P:protein targeting to membrane"/>
    <property type="evidence" value="ECO:0007669"/>
    <property type="project" value="TreeGrafter"/>
</dbReference>
<dbReference type="PANTHER" id="PTHR13678:SF2">
    <property type="entry name" value="VACUOLAR PROTEIN SORTING-ASSOCIATED PROTEIN 37A"/>
    <property type="match status" value="1"/>
</dbReference>
<reference evidence="10" key="1">
    <citation type="journal article" date="2023" name="G3 (Bethesda)">
        <title>A reference genome for the long-term kleptoplast-retaining sea slug Elysia crispata morphotype clarki.</title>
        <authorList>
            <person name="Eastman K.E."/>
            <person name="Pendleton A.L."/>
            <person name="Shaikh M.A."/>
            <person name="Suttiyut T."/>
            <person name="Ogas R."/>
            <person name="Tomko P."/>
            <person name="Gavelis G."/>
            <person name="Widhalm J.R."/>
            <person name="Wisecaver J.H."/>
        </authorList>
    </citation>
    <scope>NUCLEOTIDE SEQUENCE</scope>
    <source>
        <strain evidence="10">ECLA1</strain>
    </source>
</reference>
<dbReference type="PANTHER" id="PTHR13678">
    <property type="entry name" value="VACUOLAR PROTEIN SORTING-ASSOCIATED PROTEIN 37"/>
    <property type="match status" value="1"/>
</dbReference>
<evidence type="ECO:0000256" key="4">
    <source>
        <dbReference type="ARBA" id="ARBA00022753"/>
    </source>
</evidence>
<dbReference type="InterPro" id="IPR009851">
    <property type="entry name" value="Mod_r"/>
</dbReference>
<dbReference type="GO" id="GO:0031902">
    <property type="term" value="C:late endosome membrane"/>
    <property type="evidence" value="ECO:0007669"/>
    <property type="project" value="UniProtKB-SubCell"/>
</dbReference>
<dbReference type="Gene3D" id="3.10.110.10">
    <property type="entry name" value="Ubiquitin Conjugating Enzyme"/>
    <property type="match status" value="1"/>
</dbReference>
<comment type="subcellular location">
    <subcellularLocation>
        <location evidence="1">Late endosome membrane</location>
        <topology evidence="1">Peripheral membrane protein</topology>
    </subcellularLocation>
</comment>
<gene>
    <name evidence="10" type="ORF">RRG08_008889</name>
</gene>
<dbReference type="GO" id="GO:0043162">
    <property type="term" value="P:ubiquitin-dependent protein catabolic process via the multivesicular body sorting pathway"/>
    <property type="evidence" value="ECO:0007669"/>
    <property type="project" value="TreeGrafter"/>
</dbReference>
<dbReference type="EMBL" id="JAWDGP010003139">
    <property type="protein sequence ID" value="KAK3777036.1"/>
    <property type="molecule type" value="Genomic_DNA"/>
</dbReference>
<protein>
    <recommendedName>
        <fullName evidence="9">VPS37 C-terminal domain-containing protein</fullName>
    </recommendedName>
</protein>
<dbReference type="Gene3D" id="1.10.287.660">
    <property type="entry name" value="Helix hairpin bin"/>
    <property type="match status" value="1"/>
</dbReference>